<keyword evidence="1" id="KW-0812">Transmembrane</keyword>
<evidence type="ECO:0000313" key="3">
    <source>
        <dbReference type="Proteomes" id="UP000290602"/>
    </source>
</evidence>
<keyword evidence="1" id="KW-0472">Membrane</keyword>
<evidence type="ECO:0000313" key="2">
    <source>
        <dbReference type="EMBL" id="RXI78769.1"/>
    </source>
</evidence>
<feature type="transmembrane region" description="Helical" evidence="1">
    <location>
        <begin position="164"/>
        <end position="184"/>
    </location>
</feature>
<protein>
    <submittedName>
        <fullName evidence="2">SdpI family protein</fullName>
    </submittedName>
</protein>
<feature type="transmembrane region" description="Helical" evidence="1">
    <location>
        <begin position="12"/>
        <end position="31"/>
    </location>
</feature>
<dbReference type="Proteomes" id="UP000290602">
    <property type="component" value="Unassembled WGS sequence"/>
</dbReference>
<comment type="caution">
    <text evidence="2">The sequence shown here is derived from an EMBL/GenBank/DDBJ whole genome shotgun (WGS) entry which is preliminary data.</text>
</comment>
<feature type="transmembrane region" description="Helical" evidence="1">
    <location>
        <begin position="97"/>
        <end position="115"/>
    </location>
</feature>
<dbReference type="AlphaFoldDB" id="A0A4Q0VKH9"/>
<accession>A0A4Q0VKH9</accession>
<gene>
    <name evidence="2" type="ORF">DXH47_05905</name>
</gene>
<proteinExistence type="predicted"/>
<dbReference type="InterPro" id="IPR025962">
    <property type="entry name" value="SdpI/YhfL"/>
</dbReference>
<name>A0A4Q0VKH9_9LACO</name>
<keyword evidence="3" id="KW-1185">Reference proteome</keyword>
<sequence length="187" mass="20362">MRSMLINGVSRGGRLLILVLDSLLLMGIYWSQLAYHRLSIIWVIAAMVAYLGLLALTFLGERVLLTQHVAQLTVDLGLFFGLYALLLLSFPQAFRTGLGGGPALLFSVVGLPLPYVPRNGWVGVRVPWTMTSPLIWHKTNLLAARFMVPFGGVLLLANLVGASLLMLVVGTGLLVVTVGGYSYWLTH</sequence>
<keyword evidence="1" id="KW-1133">Transmembrane helix</keyword>
<organism evidence="2 3">
    <name type="scientific">Levilactobacillus suantsaii</name>
    <dbReference type="NCBI Taxonomy" id="2292255"/>
    <lineage>
        <taxon>Bacteria</taxon>
        <taxon>Bacillati</taxon>
        <taxon>Bacillota</taxon>
        <taxon>Bacilli</taxon>
        <taxon>Lactobacillales</taxon>
        <taxon>Lactobacillaceae</taxon>
        <taxon>Levilactobacillus</taxon>
    </lineage>
</organism>
<dbReference type="Pfam" id="PF13630">
    <property type="entry name" value="SdpI"/>
    <property type="match status" value="1"/>
</dbReference>
<feature type="transmembrane region" description="Helical" evidence="1">
    <location>
        <begin position="72"/>
        <end position="90"/>
    </location>
</feature>
<evidence type="ECO:0000256" key="1">
    <source>
        <dbReference type="SAM" id="Phobius"/>
    </source>
</evidence>
<feature type="transmembrane region" description="Helical" evidence="1">
    <location>
        <begin position="38"/>
        <end position="60"/>
    </location>
</feature>
<dbReference type="EMBL" id="QXIL01000008">
    <property type="protein sequence ID" value="RXI78769.1"/>
    <property type="molecule type" value="Genomic_DNA"/>
</dbReference>
<reference evidence="2 3" key="1">
    <citation type="submission" date="2018-08" db="EMBL/GenBank/DDBJ databases">
        <title>Lactobacillus suantsai sp. nov., isolated from traditional fermented suan-tsai in Taiwan.</title>
        <authorList>
            <person name="Huang C.-H."/>
        </authorList>
    </citation>
    <scope>NUCLEOTIDE SEQUENCE [LARGE SCALE GENOMIC DNA]</scope>
    <source>
        <strain evidence="2 3">BCRC 12945</strain>
    </source>
</reference>
<feature type="transmembrane region" description="Helical" evidence="1">
    <location>
        <begin position="135"/>
        <end position="157"/>
    </location>
</feature>
<dbReference type="OrthoDB" id="9808690at2"/>